<feature type="compositionally biased region" description="Basic and acidic residues" evidence="3">
    <location>
        <begin position="881"/>
        <end position="898"/>
    </location>
</feature>
<evidence type="ECO:0000259" key="4">
    <source>
        <dbReference type="PROSITE" id="PS50011"/>
    </source>
</evidence>
<protein>
    <submittedName>
        <fullName evidence="5">5' exonuclease Apollo</fullName>
    </submittedName>
</protein>
<keyword evidence="2" id="KW-0175">Coiled coil</keyword>
<feature type="region of interest" description="Disordered" evidence="3">
    <location>
        <begin position="1680"/>
        <end position="1707"/>
    </location>
</feature>
<keyword evidence="5" id="KW-0540">Nuclease</keyword>
<feature type="compositionally biased region" description="Polar residues" evidence="3">
    <location>
        <begin position="1374"/>
        <end position="1399"/>
    </location>
</feature>
<evidence type="ECO:0000256" key="3">
    <source>
        <dbReference type="SAM" id="MobiDB-lite"/>
    </source>
</evidence>
<feature type="region of interest" description="Disordered" evidence="3">
    <location>
        <begin position="1770"/>
        <end position="1791"/>
    </location>
</feature>
<feature type="compositionally biased region" description="Basic and acidic residues" evidence="3">
    <location>
        <begin position="1492"/>
        <end position="1518"/>
    </location>
</feature>
<dbReference type="GO" id="GO:0005524">
    <property type="term" value="F:ATP binding"/>
    <property type="evidence" value="ECO:0007669"/>
    <property type="project" value="InterPro"/>
</dbReference>
<comment type="caution">
    <text evidence="5">The sequence shown here is derived from an EMBL/GenBank/DDBJ whole genome shotgun (WGS) entry which is preliminary data.</text>
</comment>
<dbReference type="Pfam" id="PF00069">
    <property type="entry name" value="Pkinase"/>
    <property type="match status" value="1"/>
</dbReference>
<proteinExistence type="predicted"/>
<feature type="compositionally biased region" description="Basic and acidic residues" evidence="3">
    <location>
        <begin position="1356"/>
        <end position="1373"/>
    </location>
</feature>
<feature type="region of interest" description="Disordered" evidence="3">
    <location>
        <begin position="623"/>
        <end position="734"/>
    </location>
</feature>
<dbReference type="InterPro" id="IPR004088">
    <property type="entry name" value="KH_dom_type_1"/>
</dbReference>
<accession>A0AAD5SA68</accession>
<feature type="region of interest" description="Disordered" evidence="3">
    <location>
        <begin position="1477"/>
        <end position="1608"/>
    </location>
</feature>
<dbReference type="Gene3D" id="1.10.510.10">
    <property type="entry name" value="Transferase(Phosphotransferase) domain 1"/>
    <property type="match status" value="1"/>
</dbReference>
<keyword evidence="6" id="KW-1185">Reference proteome</keyword>
<feature type="region of interest" description="Disordered" evidence="3">
    <location>
        <begin position="801"/>
        <end position="839"/>
    </location>
</feature>
<feature type="compositionally biased region" description="Basic and acidic residues" evidence="3">
    <location>
        <begin position="929"/>
        <end position="939"/>
    </location>
</feature>
<dbReference type="GO" id="GO:0004672">
    <property type="term" value="F:protein kinase activity"/>
    <property type="evidence" value="ECO:0007669"/>
    <property type="project" value="InterPro"/>
</dbReference>
<feature type="domain" description="Protein kinase" evidence="4">
    <location>
        <begin position="28"/>
        <end position="305"/>
    </location>
</feature>
<feature type="compositionally biased region" description="Basic and acidic residues" evidence="3">
    <location>
        <begin position="1400"/>
        <end position="1419"/>
    </location>
</feature>
<feature type="region of interest" description="Disordered" evidence="3">
    <location>
        <begin position="1883"/>
        <end position="1927"/>
    </location>
</feature>
<dbReference type="InterPro" id="IPR053083">
    <property type="entry name" value="TF_kinase-domain_protein"/>
</dbReference>
<feature type="compositionally biased region" description="Basic and acidic residues" evidence="3">
    <location>
        <begin position="2462"/>
        <end position="2483"/>
    </location>
</feature>
<dbReference type="SUPFAM" id="SSF56112">
    <property type="entry name" value="Protein kinase-like (PK-like)"/>
    <property type="match status" value="1"/>
</dbReference>
<dbReference type="Pfam" id="PF00013">
    <property type="entry name" value="KH_1"/>
    <property type="match status" value="4"/>
</dbReference>
<evidence type="ECO:0000313" key="6">
    <source>
        <dbReference type="Proteomes" id="UP001212841"/>
    </source>
</evidence>
<feature type="compositionally biased region" description="Basic and acidic residues" evidence="3">
    <location>
        <begin position="1426"/>
        <end position="1446"/>
    </location>
</feature>
<keyword evidence="5" id="KW-0378">Hydrolase</keyword>
<feature type="compositionally biased region" description="Polar residues" evidence="3">
    <location>
        <begin position="1596"/>
        <end position="1607"/>
    </location>
</feature>
<dbReference type="InterPro" id="IPR000719">
    <property type="entry name" value="Prot_kinase_dom"/>
</dbReference>
<sequence>MGRPKPRTVQNQTRGYFNAKLQFDPYRRFTDEYQTEGKFSKSNNAVLAATPVAGHHTHGLKLVAAKCMNNEWGEPGVQKLARQEFEMGLKASACTDLVVKHVELYYGQFRDVIVMEFAPRGDLWMWRKEYTDENTQIIPEGLLWKLLHDMSTCLAFLHAHGIVHGDIKAANILRCDNGSKICDFGISFELPNVFKDKSNSSNGTITYKSPERLRAPQWNAAADVWAVGAILYDPSTLGRRFMPDYLCGEPFFTNENYETYTADQMAYLPEYYSAQWCTVLHSMLEENPDKRPTAADLSRWSAEFVPEKERHYLPEGLPGLTNTPPLWDVEERYPAYRMRPWTPFESLRYQEVRLNGSANGGPPGLPETDKVRLRREVERRVVEVLEGEREGVRLEIVEDARRHLTKLRKGDEKKLKEREAELERKAGEDVERRVEERAAELEKMYKEKEAELEKKYRAKEVDMVGMHVRRMRDTEKEMKRSQSEDLQKLAKQIVDTEKLEAKEQQLLAAFETTVQQQQQKAEEPQPSAVAQTTVQPQAVKNPAPSASIPTAQTTAQRQQNTLKAKWPKHQPAATPASTELATPNLASPALTEANVVAKDVGATPSPAPTTVAAKDVPVGAVVKDEPVAGPSGRETPAPDVSIDTVIDTSRSASKEDFSVDRLGDEEPADTVMKPEPLAEDNPADPVMNPGPSVEIEPTSSVVNPGPSAEDKPADAVMNPEHNSTNSVTTPSTAVGDNFRSVGVAQKKVQDVPIVTAKPLPLKKSAAKAAAKWLTKTRDLVPKKETVVHGVAEAAEALDSGKVEGPTVIETSKAASKEKESERKEEGLDGGVLPSEGVGGVLFGGGGGEGVCGEEGGEVVKGLVDKGKRPVRAVELQRDEVPVEKSEVQPDEMPLEKSEVQQTEVPVEKSEVQQTEMPVEKSEVQQTEVPAEKSEVRQTEMNKAPPTKAAEALDSTIESGILVKKITQRTIHLGVPEDKVRLVIGTKGQTRVNIEQICKALILITQADMAPKMRKVVVQGPETSILKAKMLIAGVVNGPVGIDVGSLAVQMGMTEVKAPKTPEKPDTGTESGIVVKIINPRMMHVGVPEGKRLNRINIEKQSKASVQISIANMAPGLRKVVLKGSEQEMMKAKDLIAEVIKAEQQNYFMRIIPIPAVHVRKVIGNRGEDRKKLQNLCGVTIWVQKEVIGGKQNAEIRGPTDGIERAVKCIEEILATASMHVQKVMRVDGDLALRVFGRDGELLNYVHSECEVTVAVGSKEGPDGKAAVTIRGLPEGVERAEKLIQKILHGGGLSALKASPTVPAAASKASSPVTKAAPPKALTREAKDMVKKAVKWPGKKGSLVEKNAGRSSSSKADTSEVDHTKEPITKDVKEQNTPVVESNAVEQTEQSHPVAPTTQDVKGKGRPIVEAEVESIERESSVAPISEDVKNEDTTEVEPAKAEHTEEQSQGFAPITENVTEMWTSMVDLAPMVVSDEVQHAEKQSQPVAPTSEDVKETGTSMDEHTPMVESNVVERTEEQSQPVASRTEDAMEKDSAEMEPAKVERTEEQSQPVVTIRGNKGKAPKAVKWPTRPAPADGENHVTSKVESPKVERAGTQESRSSHSGFSISPEETRIIKAPADHVGTLIGRGGDIRSGLNRECGVLIDIGKITDENGNRDVSITGTPKVKIEPITKDAKAKNMKAAGWGRKPVGNETLPPLPTSAVKPSDMVKPTEEVFMSGILSATRTNESSHVWCNRLFPSNQLETKTPLTGQHESKLEHVRAQPFLGNEPTKEVSEKEGASVGREEKGRGVAVEAPKVEDDHASAVDGPKNPLTEDFMRMFLRDDQSASEVPLTGEIARETEIDLSSVLAQPESVNEPTGVPLTDELARETEQIHISVLAEYEVEDEPTKEVNGDEGASVGSEEKGRGVVVDAPPEMDEADAPDADVKTGEHLDAILEEFMGVEGPELDLPNGLAGDERELVHGHDSQAEQFGDGSESIMKEGEDQRDLEQVQSSQSDEASPGNGPLDDDMQWDETSTWVLFVTPTVEHFSSPPTLPPTEDSMLPLTPSTSVNYVLMPSRQMPDFTGGGQKLLCWPASSSSETPSNTLPMPLLMKNSVLQSVPSRPIEYFAMPSHQIPRLVLSRQKLLCWPASEDASANEVGADGTSILPDVAESASEGVGALEPEETLGRRENVEQEGGEHALEDVGAPEPEATFDVGAAGTESAGEKEDDNAGLETNHGVHVGAGDGSGGDEVTESTYVPSSEDASELVLNAAPDGEGAVEEEESPGEQVQGVEEGAHDIEESVALVEAAQESGAEIGTTNAPPAGSEDDRHEGEESLAPDEAAQGSPVERNSTDVLPAELESPTTSPTDTKSSSASPDKSNDSSTQDSPSPSPTESGEDGNVGNSLEKGKGKKVALHSPPKAQPMEGSSASSSKPATAQKHDHGTAVAHEVKTSPASKNDTTSAASEKPATSSSVKFDTTKNQDTTKKEDTTNKHDAAEKASTGAYKVKPKTIVYETESFQKNKPLPPEAARKWPSKPDTENDATKGQGAQKKFRTKGRPWVCGGQEEKAKPAGTEAKGTPRGVSSPGSIYEKNRPKPASTKPTDAKKGGMAVTASRAGAEVKSKMDETKPAQGGQKGAQKGGEQGAENIGRRYTRKEKILSGFSKVPWFFKNLLLGVPDKGVII</sequence>
<dbReference type="InterPro" id="IPR011009">
    <property type="entry name" value="Kinase-like_dom_sf"/>
</dbReference>
<feature type="region of interest" description="Disordered" evidence="3">
    <location>
        <begin position="881"/>
        <end position="949"/>
    </location>
</feature>
<dbReference type="PROSITE" id="PS50011">
    <property type="entry name" value="PROTEIN_KINASE_DOM"/>
    <property type="match status" value="1"/>
</dbReference>
<dbReference type="CDD" id="cd00180">
    <property type="entry name" value="PKc"/>
    <property type="match status" value="1"/>
</dbReference>
<evidence type="ECO:0000256" key="1">
    <source>
        <dbReference type="PROSITE-ProRule" id="PRU00117"/>
    </source>
</evidence>
<feature type="compositionally biased region" description="Gly residues" evidence="3">
    <location>
        <begin position="2619"/>
        <end position="2629"/>
    </location>
</feature>
<feature type="compositionally biased region" description="Polar residues" evidence="3">
    <location>
        <begin position="2438"/>
        <end position="2461"/>
    </location>
</feature>
<feature type="region of interest" description="Disordered" evidence="3">
    <location>
        <begin position="1984"/>
        <end position="2013"/>
    </location>
</feature>
<feature type="compositionally biased region" description="Basic and acidic residues" evidence="3">
    <location>
        <begin position="1321"/>
        <end position="1330"/>
    </location>
</feature>
<name>A0AAD5SA68_9FUNG</name>
<feature type="compositionally biased region" description="Polar residues" evidence="3">
    <location>
        <begin position="528"/>
        <end position="538"/>
    </location>
</feature>
<feature type="coiled-coil region" evidence="2">
    <location>
        <begin position="431"/>
        <end position="458"/>
    </location>
</feature>
<feature type="region of interest" description="Disordered" evidence="3">
    <location>
        <begin position="1303"/>
        <end position="1453"/>
    </location>
</feature>
<feature type="compositionally biased region" description="Basic and acidic residues" evidence="3">
    <location>
        <begin position="2514"/>
        <end position="2528"/>
    </location>
</feature>
<reference evidence="5" key="1">
    <citation type="submission" date="2020-05" db="EMBL/GenBank/DDBJ databases">
        <title>Phylogenomic resolution of chytrid fungi.</title>
        <authorList>
            <person name="Stajich J.E."/>
            <person name="Amses K."/>
            <person name="Simmons R."/>
            <person name="Seto K."/>
            <person name="Myers J."/>
            <person name="Bonds A."/>
            <person name="Quandt C.A."/>
            <person name="Barry K."/>
            <person name="Liu P."/>
            <person name="Grigoriev I."/>
            <person name="Longcore J.E."/>
            <person name="James T.Y."/>
        </authorList>
    </citation>
    <scope>NUCLEOTIDE SEQUENCE</scope>
    <source>
        <strain evidence="5">JEL0318</strain>
    </source>
</reference>
<organism evidence="5 6">
    <name type="scientific">Rhizophlyctis rosea</name>
    <dbReference type="NCBI Taxonomy" id="64517"/>
    <lineage>
        <taxon>Eukaryota</taxon>
        <taxon>Fungi</taxon>
        <taxon>Fungi incertae sedis</taxon>
        <taxon>Chytridiomycota</taxon>
        <taxon>Chytridiomycota incertae sedis</taxon>
        <taxon>Chytridiomycetes</taxon>
        <taxon>Rhizophlyctidales</taxon>
        <taxon>Rhizophlyctidaceae</taxon>
        <taxon>Rhizophlyctis</taxon>
    </lineage>
</organism>
<feature type="compositionally biased region" description="Basic and acidic residues" evidence="3">
    <location>
        <begin position="2169"/>
        <end position="2186"/>
    </location>
</feature>
<feature type="compositionally biased region" description="Basic and acidic residues" evidence="3">
    <location>
        <begin position="1771"/>
        <end position="1790"/>
    </location>
</feature>
<dbReference type="InterPro" id="IPR036612">
    <property type="entry name" value="KH_dom_type_1_sf"/>
</dbReference>
<feature type="region of interest" description="Disordered" evidence="3">
    <location>
        <begin position="2155"/>
        <end position="2638"/>
    </location>
</feature>
<keyword evidence="1" id="KW-0694">RNA-binding</keyword>
<dbReference type="Gene3D" id="3.30.310.210">
    <property type="match status" value="1"/>
</dbReference>
<feature type="compositionally biased region" description="Low complexity" evidence="3">
    <location>
        <begin position="2346"/>
        <end position="2379"/>
    </location>
</feature>
<dbReference type="SUPFAM" id="SSF54791">
    <property type="entry name" value="Eukaryotic type KH-domain (KH-domain type I)"/>
    <property type="match status" value="4"/>
</dbReference>
<feature type="compositionally biased region" description="Polar residues" evidence="3">
    <location>
        <begin position="720"/>
        <end position="734"/>
    </location>
</feature>
<feature type="compositionally biased region" description="Low complexity" evidence="3">
    <location>
        <begin position="1303"/>
        <end position="1320"/>
    </location>
</feature>
<feature type="compositionally biased region" description="Basic and acidic residues" evidence="3">
    <location>
        <begin position="652"/>
        <end position="664"/>
    </location>
</feature>
<feature type="compositionally biased region" description="Basic and acidic residues" evidence="3">
    <location>
        <begin position="2423"/>
        <end position="2436"/>
    </location>
</feature>
<dbReference type="InterPro" id="IPR004087">
    <property type="entry name" value="KH_dom"/>
</dbReference>
<feature type="compositionally biased region" description="Acidic residues" evidence="3">
    <location>
        <begin position="1916"/>
        <end position="1925"/>
    </location>
</feature>
<dbReference type="PROSITE" id="PS50084">
    <property type="entry name" value="KH_TYPE_1"/>
    <property type="match status" value="4"/>
</dbReference>
<feature type="compositionally biased region" description="Basic and acidic residues" evidence="3">
    <location>
        <begin position="1526"/>
        <end position="1548"/>
    </location>
</feature>
<dbReference type="GO" id="GO:0004527">
    <property type="term" value="F:exonuclease activity"/>
    <property type="evidence" value="ECO:0007669"/>
    <property type="project" value="UniProtKB-KW"/>
</dbReference>
<feature type="region of interest" description="Disordered" evidence="3">
    <location>
        <begin position="517"/>
        <end position="585"/>
    </location>
</feature>
<dbReference type="SMART" id="SM00322">
    <property type="entry name" value="KH"/>
    <property type="match status" value="5"/>
</dbReference>
<dbReference type="Gene3D" id="3.30.1370.10">
    <property type="entry name" value="K Homology domain, type 1"/>
    <property type="match status" value="3"/>
</dbReference>
<dbReference type="GO" id="GO:0003723">
    <property type="term" value="F:RNA binding"/>
    <property type="evidence" value="ECO:0007669"/>
    <property type="project" value="UniProtKB-UniRule"/>
</dbReference>
<feature type="compositionally biased region" description="Basic and acidic residues" evidence="3">
    <location>
        <begin position="814"/>
        <end position="826"/>
    </location>
</feature>
<dbReference type="EMBL" id="JADGJD010000855">
    <property type="protein sequence ID" value="KAJ3048053.1"/>
    <property type="molecule type" value="Genomic_DNA"/>
</dbReference>
<evidence type="ECO:0000256" key="2">
    <source>
        <dbReference type="SAM" id="Coils"/>
    </source>
</evidence>
<dbReference type="PANTHER" id="PTHR44305:SF24">
    <property type="entry name" value="TYROSINE-PROTEIN KINASE C03B1.5-RELATED"/>
    <property type="match status" value="1"/>
</dbReference>
<dbReference type="SMART" id="SM00220">
    <property type="entry name" value="S_TKc"/>
    <property type="match status" value="1"/>
</dbReference>
<feature type="compositionally biased region" description="Basic and acidic residues" evidence="3">
    <location>
        <begin position="1578"/>
        <end position="1595"/>
    </location>
</feature>
<gene>
    <name evidence="5" type="primary">DCLRE1B</name>
    <name evidence="5" type="ORF">HK097_010926</name>
</gene>
<dbReference type="Proteomes" id="UP001212841">
    <property type="component" value="Unassembled WGS sequence"/>
</dbReference>
<dbReference type="PANTHER" id="PTHR44305">
    <property type="entry name" value="SI:DKEY-192D15.2-RELATED"/>
    <property type="match status" value="1"/>
</dbReference>
<evidence type="ECO:0000313" key="5">
    <source>
        <dbReference type="EMBL" id="KAJ3048053.1"/>
    </source>
</evidence>
<feature type="compositionally biased region" description="Polar residues" evidence="3">
    <location>
        <begin position="2410"/>
        <end position="2420"/>
    </location>
</feature>
<feature type="compositionally biased region" description="Polar residues" evidence="3">
    <location>
        <begin position="575"/>
        <end position="585"/>
    </location>
</feature>
<dbReference type="CDD" id="cd00105">
    <property type="entry name" value="KH-I"/>
    <property type="match status" value="4"/>
</dbReference>
<feature type="compositionally biased region" description="Low complexity" evidence="3">
    <location>
        <begin position="550"/>
        <end position="561"/>
    </location>
</feature>
<keyword evidence="5" id="KW-0269">Exonuclease</keyword>
<feature type="compositionally biased region" description="Basic and acidic residues" evidence="3">
    <location>
        <begin position="2604"/>
        <end position="2614"/>
    </location>
</feature>